<gene>
    <name evidence="2" type="ORF">N0B16_08320</name>
</gene>
<evidence type="ECO:0000313" key="2">
    <source>
        <dbReference type="EMBL" id="MCU7614442.1"/>
    </source>
</evidence>
<feature type="region of interest" description="Disordered" evidence="1">
    <location>
        <begin position="40"/>
        <end position="122"/>
    </location>
</feature>
<keyword evidence="3" id="KW-1185">Reference proteome</keyword>
<organism evidence="2 3">
    <name type="scientific">Chryseobacterium gilvum</name>
    <dbReference type="NCBI Taxonomy" id="2976534"/>
    <lineage>
        <taxon>Bacteria</taxon>
        <taxon>Pseudomonadati</taxon>
        <taxon>Bacteroidota</taxon>
        <taxon>Flavobacteriia</taxon>
        <taxon>Flavobacteriales</taxon>
        <taxon>Weeksellaceae</taxon>
        <taxon>Chryseobacterium group</taxon>
        <taxon>Chryseobacterium</taxon>
    </lineage>
</organism>
<name>A0ABT2VWT3_9FLAO</name>
<feature type="compositionally biased region" description="Basic and acidic residues" evidence="1">
    <location>
        <begin position="40"/>
        <end position="57"/>
    </location>
</feature>
<reference evidence="3" key="1">
    <citation type="submission" date="2023-07" db="EMBL/GenBank/DDBJ databases">
        <title>Chryseobacterium sp. GMJ5 Genome sequencing and assembly.</title>
        <authorList>
            <person name="Jung Y."/>
        </authorList>
    </citation>
    <scope>NUCLEOTIDE SEQUENCE [LARGE SCALE GENOMIC DNA]</scope>
    <source>
        <strain evidence="3">GMJ5</strain>
    </source>
</reference>
<dbReference type="Proteomes" id="UP001208114">
    <property type="component" value="Unassembled WGS sequence"/>
</dbReference>
<comment type="caution">
    <text evidence="2">The sequence shown here is derived from an EMBL/GenBank/DDBJ whole genome shotgun (WGS) entry which is preliminary data.</text>
</comment>
<accession>A0ABT2VWT3</accession>
<feature type="compositionally biased region" description="Basic and acidic residues" evidence="1">
    <location>
        <begin position="66"/>
        <end position="77"/>
    </location>
</feature>
<evidence type="ECO:0000256" key="1">
    <source>
        <dbReference type="SAM" id="MobiDB-lite"/>
    </source>
</evidence>
<proteinExistence type="predicted"/>
<dbReference type="EMBL" id="JAOTEN010000002">
    <property type="protein sequence ID" value="MCU7614442.1"/>
    <property type="molecule type" value="Genomic_DNA"/>
</dbReference>
<sequence length="136" mass="15300">MKSLYIIPFLLLSVTFYTQEKKSTEIPDQEQVLKNAKEFEKKMQKQNEANSTKKEKQNVLASEQGLEVKQEAQKMQKENNQGKLLPDTASFDEVLASIPDRKNSRKSGVPVTSSAKVSGLPNTATLEEIMKTIPKN</sequence>
<dbReference type="RefSeq" id="WP_262990353.1">
    <property type="nucleotide sequence ID" value="NZ_JAOTEN010000002.1"/>
</dbReference>
<evidence type="ECO:0000313" key="3">
    <source>
        <dbReference type="Proteomes" id="UP001208114"/>
    </source>
</evidence>
<protein>
    <submittedName>
        <fullName evidence="2">Uncharacterized protein</fullName>
    </submittedName>
</protein>
<feature type="compositionally biased region" description="Polar residues" evidence="1">
    <location>
        <begin position="110"/>
        <end position="122"/>
    </location>
</feature>